<dbReference type="Pfam" id="PF22939">
    <property type="entry name" value="WHD_GPIID"/>
    <property type="match status" value="1"/>
</dbReference>
<dbReference type="EMBL" id="CAJPDT010000002">
    <property type="protein sequence ID" value="CAF9905918.1"/>
    <property type="molecule type" value="Genomic_DNA"/>
</dbReference>
<feature type="repeat" description="ANK" evidence="2">
    <location>
        <begin position="809"/>
        <end position="841"/>
    </location>
</feature>
<keyword evidence="1" id="KW-0677">Repeat</keyword>
<dbReference type="InterPro" id="IPR002110">
    <property type="entry name" value="Ankyrin_rpt"/>
</dbReference>
<dbReference type="OrthoDB" id="195446at2759"/>
<dbReference type="Gene3D" id="3.40.50.300">
    <property type="entry name" value="P-loop containing nucleotide triphosphate hydrolases"/>
    <property type="match status" value="1"/>
</dbReference>
<feature type="repeat" description="ANK" evidence="2">
    <location>
        <begin position="776"/>
        <end position="808"/>
    </location>
</feature>
<dbReference type="InterPro" id="IPR054471">
    <property type="entry name" value="GPIID_WHD"/>
</dbReference>
<evidence type="ECO:0000313" key="6">
    <source>
        <dbReference type="Proteomes" id="UP000664534"/>
    </source>
</evidence>
<dbReference type="Gene3D" id="1.25.40.20">
    <property type="entry name" value="Ankyrin repeat-containing domain"/>
    <property type="match status" value="1"/>
</dbReference>
<dbReference type="PANTHER" id="PTHR10039:SF15">
    <property type="entry name" value="NACHT DOMAIN-CONTAINING PROTEIN"/>
    <property type="match status" value="1"/>
</dbReference>
<dbReference type="InterPro" id="IPR036770">
    <property type="entry name" value="Ankyrin_rpt-contain_sf"/>
</dbReference>
<reference evidence="5" key="1">
    <citation type="submission" date="2021-03" db="EMBL/GenBank/DDBJ databases">
        <authorList>
            <person name="Tagirdzhanova G."/>
        </authorList>
    </citation>
    <scope>NUCLEOTIDE SEQUENCE</scope>
</reference>
<dbReference type="PROSITE" id="PS50297">
    <property type="entry name" value="ANK_REP_REGION"/>
    <property type="match status" value="2"/>
</dbReference>
<keyword evidence="2" id="KW-0040">ANK repeat</keyword>
<evidence type="ECO:0000313" key="5">
    <source>
        <dbReference type="EMBL" id="CAF9905918.1"/>
    </source>
</evidence>
<evidence type="ECO:0000259" key="3">
    <source>
        <dbReference type="Pfam" id="PF22939"/>
    </source>
</evidence>
<dbReference type="SMART" id="SM00248">
    <property type="entry name" value="ANK"/>
    <property type="match status" value="6"/>
</dbReference>
<dbReference type="InterPro" id="IPR056884">
    <property type="entry name" value="NPHP3-like_N"/>
</dbReference>
<sequence>MDPISVTGLAIAVAQVTSACLKSIRKSAGPSQHSSNDLKDIKSDLYSFNAAISNLKLHLQVHEADDSRLLALSDLERPLKRSNEALKLIKSRLEDVTFVRRVQKQVLGVRFDEKLKGCLRVLKMSSTLFVKVLQIDHMNLSSAIEECVHKLDENVTDVQSKLQTLDDRSQHNHQEIKMWQNDVLSRRHEQTGAWFFNSSEFKDWVSGPAKMLWCPGIPGAGKTVLASISVDHLKSVFKDEDVAVLCVFCSYADQGNQKTIDLVASILEQLVRIKGVTDELRVICRQHQMRTTLPGLPELSRILQSVFQGFEKAFIVIDALDECPETSRESFLGEIYKLRNLAHLLITSRHSSSVAHLFLIHCISKYTPQTRILNFVGNAKGMFLLVQLHLETLAKKKNKRDLRKALSSLPNELNETYNQTMERIRSQDTESVLLAERVLSWISAARRPLTVEELQHALAVQPGENSFDEDGVYTEDVLISACAGLVTVDRQSRVIGLVHYTTQNYLERVRSEKSLEAQTEIQVDIAKACIAYLGFDDFESDRFTRGEERIVVSRGLRSEYPFLGYAGKNWGHHARGDAEIYVEDLVHRLLQRNIRLLLICDLIDDTPAGYWNFGPEPTLTILVHFGLERILSDLPSFDDEKPGPTCAIRYRNDTLVFFLVDREAYWHDSRDSIVAECSSQKLEGNENIVRTLVQKGVTMDLGVDNGELLFIWALLDWGGAVERKEMVNLLREHRASIDQPNYHLYTALIRTVVAGNEFDVRRLLDTGVAVNERNEHGRNALIYAALARNEAAVRSLLEAGADVHASDRDGMTALCAACEGGNERIVKQLLRSGADISAQDKFGQTAMSIATGSEDARLLRVLLDQETDDDSEAEVEAGTGNPMFEAQFKAGWDYIEAHGGLNSSDNKFLAVMRRNAIKEGYVERMSALVDAYVREKDRENDPTFVEEPEVIASEPRIIYRRAHRAIRAIEEQADRRDE</sequence>
<evidence type="ECO:0000256" key="2">
    <source>
        <dbReference type="PROSITE-ProRule" id="PRU00023"/>
    </source>
</evidence>
<dbReference type="SUPFAM" id="SSF48403">
    <property type="entry name" value="Ankyrin repeat"/>
    <property type="match status" value="1"/>
</dbReference>
<dbReference type="Pfam" id="PF00023">
    <property type="entry name" value="Ank"/>
    <property type="match status" value="1"/>
</dbReference>
<dbReference type="Pfam" id="PF12796">
    <property type="entry name" value="Ank_2"/>
    <property type="match status" value="1"/>
</dbReference>
<organism evidence="5 6">
    <name type="scientific">Imshaugia aleurites</name>
    <dbReference type="NCBI Taxonomy" id="172621"/>
    <lineage>
        <taxon>Eukaryota</taxon>
        <taxon>Fungi</taxon>
        <taxon>Dikarya</taxon>
        <taxon>Ascomycota</taxon>
        <taxon>Pezizomycotina</taxon>
        <taxon>Lecanoromycetes</taxon>
        <taxon>OSLEUM clade</taxon>
        <taxon>Lecanoromycetidae</taxon>
        <taxon>Lecanorales</taxon>
        <taxon>Lecanorineae</taxon>
        <taxon>Parmeliaceae</taxon>
        <taxon>Imshaugia</taxon>
    </lineage>
</organism>
<dbReference type="PANTHER" id="PTHR10039">
    <property type="entry name" value="AMELOGENIN"/>
    <property type="match status" value="1"/>
</dbReference>
<dbReference type="PROSITE" id="PS50088">
    <property type="entry name" value="ANK_REPEAT"/>
    <property type="match status" value="2"/>
</dbReference>
<keyword evidence="6" id="KW-1185">Reference proteome</keyword>
<evidence type="ECO:0000259" key="4">
    <source>
        <dbReference type="Pfam" id="PF24883"/>
    </source>
</evidence>
<comment type="caution">
    <text evidence="5">The sequence shown here is derived from an EMBL/GenBank/DDBJ whole genome shotgun (WGS) entry which is preliminary data.</text>
</comment>
<proteinExistence type="predicted"/>
<evidence type="ECO:0000256" key="1">
    <source>
        <dbReference type="ARBA" id="ARBA00022737"/>
    </source>
</evidence>
<dbReference type="SUPFAM" id="SSF52540">
    <property type="entry name" value="P-loop containing nucleoside triphosphate hydrolases"/>
    <property type="match status" value="1"/>
</dbReference>
<name>A0A8H3I5V9_9LECA</name>
<dbReference type="AlphaFoldDB" id="A0A8H3I5V9"/>
<dbReference type="Proteomes" id="UP000664534">
    <property type="component" value="Unassembled WGS sequence"/>
</dbReference>
<protein>
    <submittedName>
        <fullName evidence="5">Uncharacterized protein</fullName>
    </submittedName>
</protein>
<dbReference type="InterPro" id="IPR027417">
    <property type="entry name" value="P-loop_NTPase"/>
</dbReference>
<accession>A0A8H3I5V9</accession>
<gene>
    <name evidence="5" type="ORF">IMSHALPRED_004017</name>
</gene>
<dbReference type="Pfam" id="PF24883">
    <property type="entry name" value="NPHP3_N"/>
    <property type="match status" value="1"/>
</dbReference>
<feature type="domain" description="Nephrocystin 3-like N-terminal" evidence="4">
    <location>
        <begin position="191"/>
        <end position="349"/>
    </location>
</feature>
<feature type="domain" description="GPI inositol-deacylase winged helix" evidence="3">
    <location>
        <begin position="430"/>
        <end position="507"/>
    </location>
</feature>